<keyword evidence="5" id="KW-0717">Septation</keyword>
<keyword evidence="4 11" id="KW-0132">Cell division</keyword>
<dbReference type="Pfam" id="PF05164">
    <property type="entry name" value="ZapA"/>
    <property type="match status" value="1"/>
</dbReference>
<feature type="region of interest" description="Disordered" evidence="10">
    <location>
        <begin position="98"/>
        <end position="122"/>
    </location>
</feature>
<gene>
    <name evidence="11" type="ORF">FJY75_07920</name>
</gene>
<keyword evidence="6" id="KW-0131">Cell cycle</keyword>
<proteinExistence type="predicted"/>
<protein>
    <recommendedName>
        <fullName evidence="2">Cell division protein ZapA</fullName>
    </recommendedName>
    <alternativeName>
        <fullName evidence="9">Z ring-associated protein ZapA</fullName>
    </alternativeName>
</protein>
<accession>A0A937X8S2</accession>
<reference evidence="11" key="1">
    <citation type="submission" date="2019-03" db="EMBL/GenBank/DDBJ databases">
        <title>Lake Tanganyika Metagenome-Assembled Genomes (MAGs).</title>
        <authorList>
            <person name="Tran P."/>
        </authorList>
    </citation>
    <scope>NUCLEOTIDE SEQUENCE</scope>
    <source>
        <strain evidence="11">M_DeepCast_400m_m2_100</strain>
    </source>
</reference>
<dbReference type="InterPro" id="IPR036192">
    <property type="entry name" value="Cell_div_ZapA-like_sf"/>
</dbReference>
<dbReference type="EMBL" id="VGIY01000184">
    <property type="protein sequence ID" value="MBM3317766.1"/>
    <property type="molecule type" value="Genomic_DNA"/>
</dbReference>
<dbReference type="AlphaFoldDB" id="A0A937X8S2"/>
<evidence type="ECO:0000313" key="12">
    <source>
        <dbReference type="Proteomes" id="UP000748308"/>
    </source>
</evidence>
<dbReference type="Gene3D" id="1.20.5.50">
    <property type="match status" value="1"/>
</dbReference>
<dbReference type="InterPro" id="IPR042233">
    <property type="entry name" value="Cell_div_ZapA_N"/>
</dbReference>
<evidence type="ECO:0000256" key="2">
    <source>
        <dbReference type="ARBA" id="ARBA00015195"/>
    </source>
</evidence>
<keyword evidence="3" id="KW-0963">Cytoplasm</keyword>
<dbReference type="PANTHER" id="PTHR34981">
    <property type="entry name" value="CELL DIVISION PROTEIN ZAPA"/>
    <property type="match status" value="1"/>
</dbReference>
<evidence type="ECO:0000256" key="9">
    <source>
        <dbReference type="ARBA" id="ARBA00033158"/>
    </source>
</evidence>
<dbReference type="SUPFAM" id="SSF102829">
    <property type="entry name" value="Cell division protein ZapA-like"/>
    <property type="match status" value="1"/>
</dbReference>
<dbReference type="GO" id="GO:0043093">
    <property type="term" value="P:FtsZ-dependent cytokinesis"/>
    <property type="evidence" value="ECO:0007669"/>
    <property type="project" value="TreeGrafter"/>
</dbReference>
<organism evidence="11 12">
    <name type="scientific">Eiseniibacteriota bacterium</name>
    <dbReference type="NCBI Taxonomy" id="2212470"/>
    <lineage>
        <taxon>Bacteria</taxon>
        <taxon>Candidatus Eiseniibacteriota</taxon>
    </lineage>
</organism>
<evidence type="ECO:0000256" key="4">
    <source>
        <dbReference type="ARBA" id="ARBA00022618"/>
    </source>
</evidence>
<evidence type="ECO:0000256" key="5">
    <source>
        <dbReference type="ARBA" id="ARBA00023210"/>
    </source>
</evidence>
<evidence type="ECO:0000256" key="8">
    <source>
        <dbReference type="ARBA" id="ARBA00026068"/>
    </source>
</evidence>
<dbReference type="Gene3D" id="3.30.160.880">
    <property type="entry name" value="Cell division protein ZapA protomer, N-terminal domain"/>
    <property type="match status" value="1"/>
</dbReference>
<evidence type="ECO:0000256" key="3">
    <source>
        <dbReference type="ARBA" id="ARBA00022490"/>
    </source>
</evidence>
<evidence type="ECO:0000256" key="6">
    <source>
        <dbReference type="ARBA" id="ARBA00023306"/>
    </source>
</evidence>
<dbReference type="GO" id="GO:0000917">
    <property type="term" value="P:division septum assembly"/>
    <property type="evidence" value="ECO:0007669"/>
    <property type="project" value="UniProtKB-KW"/>
</dbReference>
<name>A0A937X8S2_UNCEI</name>
<dbReference type="GO" id="GO:0030428">
    <property type="term" value="C:cell septum"/>
    <property type="evidence" value="ECO:0007669"/>
    <property type="project" value="TreeGrafter"/>
</dbReference>
<evidence type="ECO:0000256" key="10">
    <source>
        <dbReference type="SAM" id="MobiDB-lite"/>
    </source>
</evidence>
<evidence type="ECO:0000256" key="7">
    <source>
        <dbReference type="ARBA" id="ARBA00024910"/>
    </source>
</evidence>
<comment type="subcellular location">
    <subcellularLocation>
        <location evidence="1">Cytoplasm</location>
    </subcellularLocation>
</comment>
<evidence type="ECO:0000313" key="11">
    <source>
        <dbReference type="EMBL" id="MBM3317766.1"/>
    </source>
</evidence>
<comment type="function">
    <text evidence="7">Activator of cell division through the inhibition of FtsZ GTPase activity, therefore promoting FtsZ assembly into bundles of protofilaments necessary for the formation of the division Z ring. It is recruited early at mid-cell but it is not essential for cell division.</text>
</comment>
<comment type="caution">
    <text evidence="11">The sequence shown here is derived from an EMBL/GenBank/DDBJ whole genome shotgun (WGS) entry which is preliminary data.</text>
</comment>
<dbReference type="Proteomes" id="UP000748308">
    <property type="component" value="Unassembled WGS sequence"/>
</dbReference>
<dbReference type="GO" id="GO:0032153">
    <property type="term" value="C:cell division site"/>
    <property type="evidence" value="ECO:0007669"/>
    <property type="project" value="TreeGrafter"/>
</dbReference>
<sequence length="122" mass="12816">MGAASYARVVILGEEYRIAGEAEGASIPELAAYVDDKMNAVRRQSSSPDAKRIAVMASLNLADELFRERARSAALAVELQSRVARLDASLATALSELEAEGAPSAGRAEPRSQRALELSGGA</sequence>
<evidence type="ECO:0000256" key="1">
    <source>
        <dbReference type="ARBA" id="ARBA00004496"/>
    </source>
</evidence>
<dbReference type="PANTHER" id="PTHR34981:SF1">
    <property type="entry name" value="CELL DIVISION PROTEIN ZAPA"/>
    <property type="match status" value="1"/>
</dbReference>
<dbReference type="GO" id="GO:0000921">
    <property type="term" value="P:septin ring assembly"/>
    <property type="evidence" value="ECO:0007669"/>
    <property type="project" value="TreeGrafter"/>
</dbReference>
<dbReference type="InterPro" id="IPR007838">
    <property type="entry name" value="Cell_div_ZapA-like"/>
</dbReference>
<dbReference type="GO" id="GO:0005829">
    <property type="term" value="C:cytosol"/>
    <property type="evidence" value="ECO:0007669"/>
    <property type="project" value="TreeGrafter"/>
</dbReference>
<comment type="subunit">
    <text evidence="8">Homodimer. Interacts with FtsZ.</text>
</comment>